<protein>
    <submittedName>
        <fullName evidence="1">Uncharacterized protein</fullName>
    </submittedName>
</protein>
<accession>A0A1Y1X966</accession>
<evidence type="ECO:0000313" key="1">
    <source>
        <dbReference type="EMBL" id="ORX81884.1"/>
    </source>
</evidence>
<dbReference type="EMBL" id="MCFE01000688">
    <property type="protein sequence ID" value="ORX81884.1"/>
    <property type="molecule type" value="Genomic_DNA"/>
</dbReference>
<comment type="caution">
    <text evidence="1">The sequence shown here is derived from an EMBL/GenBank/DDBJ whole genome shotgun (WGS) entry which is preliminary data.</text>
</comment>
<reference evidence="1 2" key="1">
    <citation type="submission" date="2016-07" db="EMBL/GenBank/DDBJ databases">
        <title>Pervasive Adenine N6-methylation of Active Genes in Fungi.</title>
        <authorList>
            <consortium name="DOE Joint Genome Institute"/>
            <person name="Mondo S.J."/>
            <person name="Dannebaum R.O."/>
            <person name="Kuo R.C."/>
            <person name="Labutti K."/>
            <person name="Haridas S."/>
            <person name="Kuo A."/>
            <person name="Salamov A."/>
            <person name="Ahrendt S.R."/>
            <person name="Lipzen A."/>
            <person name="Sullivan W."/>
            <person name="Andreopoulos W.B."/>
            <person name="Clum A."/>
            <person name="Lindquist E."/>
            <person name="Daum C."/>
            <person name="Ramamoorthy G.K."/>
            <person name="Gryganskyi A."/>
            <person name="Culley D."/>
            <person name="Magnuson J.K."/>
            <person name="James T.Y."/>
            <person name="O'Malley M.A."/>
            <person name="Stajich J.E."/>
            <person name="Spatafora J.W."/>
            <person name="Visel A."/>
            <person name="Grigoriev I.V."/>
        </authorList>
    </citation>
    <scope>NUCLEOTIDE SEQUENCE [LARGE SCALE GENOMIC DNA]</scope>
    <source>
        <strain evidence="1 2">CBS 931.73</strain>
    </source>
</reference>
<proteinExistence type="predicted"/>
<sequence>MLTFFIRHTHRRTHNAIQNRSLLLNRGTANPHINLGSYQLVTCEPVDTASIASGPPSTFAKAIRYPSIQDCNRKRNRIATITSKQPKIHIAKYGKEVTVGAIKCNATPVASTIPSIPPPTSVTTVAAVTSSSPLGLFRIALLFLDSLVGVLRIRESLVENIS</sequence>
<organism evidence="1 2">
    <name type="scientific">Basidiobolus meristosporus CBS 931.73</name>
    <dbReference type="NCBI Taxonomy" id="1314790"/>
    <lineage>
        <taxon>Eukaryota</taxon>
        <taxon>Fungi</taxon>
        <taxon>Fungi incertae sedis</taxon>
        <taxon>Zoopagomycota</taxon>
        <taxon>Entomophthoromycotina</taxon>
        <taxon>Basidiobolomycetes</taxon>
        <taxon>Basidiobolales</taxon>
        <taxon>Basidiobolaceae</taxon>
        <taxon>Basidiobolus</taxon>
    </lineage>
</organism>
<dbReference type="InParanoid" id="A0A1Y1X966"/>
<gene>
    <name evidence="1" type="ORF">K493DRAFT_361652</name>
</gene>
<name>A0A1Y1X966_9FUNG</name>
<evidence type="ECO:0000313" key="2">
    <source>
        <dbReference type="Proteomes" id="UP000193498"/>
    </source>
</evidence>
<keyword evidence="2" id="KW-1185">Reference proteome</keyword>
<dbReference type="Proteomes" id="UP000193498">
    <property type="component" value="Unassembled WGS sequence"/>
</dbReference>
<dbReference type="AlphaFoldDB" id="A0A1Y1X966"/>